<evidence type="ECO:0000256" key="1">
    <source>
        <dbReference type="ARBA" id="ARBA00004651"/>
    </source>
</evidence>
<evidence type="ECO:0000256" key="8">
    <source>
        <dbReference type="SAM" id="Phobius"/>
    </source>
</evidence>
<dbReference type="PANTHER" id="PTHR22926">
    <property type="entry name" value="PHOSPHO-N-ACETYLMURAMOYL-PENTAPEPTIDE-TRANSFERASE"/>
    <property type="match status" value="1"/>
</dbReference>
<proteinExistence type="predicted"/>
<feature type="transmembrane region" description="Helical" evidence="8">
    <location>
        <begin position="267"/>
        <end position="290"/>
    </location>
</feature>
<dbReference type="PANTHER" id="PTHR22926:SF3">
    <property type="entry name" value="UNDECAPRENYL-PHOSPHATE ALPHA-N-ACETYLGLUCOSAMINYL 1-PHOSPHATE TRANSFERASE"/>
    <property type="match status" value="1"/>
</dbReference>
<dbReference type="GO" id="GO:0071555">
    <property type="term" value="P:cell wall organization"/>
    <property type="evidence" value="ECO:0007669"/>
    <property type="project" value="TreeGrafter"/>
</dbReference>
<feature type="transmembrane region" description="Helical" evidence="8">
    <location>
        <begin position="296"/>
        <end position="317"/>
    </location>
</feature>
<name>G2GD26_9ACTN</name>
<keyword evidence="5 8" id="KW-1133">Transmembrane helix</keyword>
<feature type="transmembrane region" description="Helical" evidence="8">
    <location>
        <begin position="6"/>
        <end position="27"/>
    </location>
</feature>
<keyword evidence="2" id="KW-1003">Cell membrane</keyword>
<keyword evidence="3" id="KW-0808">Transferase</keyword>
<comment type="subcellular location">
    <subcellularLocation>
        <location evidence="1">Cell membrane</location>
        <topology evidence="1">Multi-pass membrane protein</topology>
    </subcellularLocation>
</comment>
<feature type="transmembrane region" description="Helical" evidence="8">
    <location>
        <begin position="95"/>
        <end position="113"/>
    </location>
</feature>
<reference evidence="9 10" key="1">
    <citation type="submission" date="2011-08" db="EMBL/GenBank/DDBJ databases">
        <authorList>
            <person name="Lin Y."/>
            <person name="Hao X."/>
            <person name="Johnstone L."/>
            <person name="Miller S.J."/>
            <person name="Wei G."/>
            <person name="Rensing C."/>
        </authorList>
    </citation>
    <scope>NUCLEOTIDE SEQUENCE [LARGE SCALE GENOMIC DNA]</scope>
    <source>
        <strain evidence="9 10">K42</strain>
    </source>
</reference>
<dbReference type="GO" id="GO:0005886">
    <property type="term" value="C:plasma membrane"/>
    <property type="evidence" value="ECO:0007669"/>
    <property type="project" value="UniProtKB-SubCell"/>
</dbReference>
<feature type="transmembrane region" description="Helical" evidence="8">
    <location>
        <begin position="142"/>
        <end position="161"/>
    </location>
</feature>
<feature type="transmembrane region" description="Helical" evidence="8">
    <location>
        <begin position="224"/>
        <end position="246"/>
    </location>
</feature>
<keyword evidence="10" id="KW-1185">Reference proteome</keyword>
<comment type="caution">
    <text evidence="9">The sequence shown here is derived from an EMBL/GenBank/DDBJ whole genome shotgun (WGS) entry which is preliminary data.</text>
</comment>
<evidence type="ECO:0000313" key="9">
    <source>
        <dbReference type="EMBL" id="EGX58559.1"/>
    </source>
</evidence>
<dbReference type="EMBL" id="AGBF01000051">
    <property type="protein sequence ID" value="EGX58559.1"/>
    <property type="molecule type" value="Genomic_DNA"/>
</dbReference>
<protein>
    <submittedName>
        <fullName evidence="9">Cell surface biosynthesis associated protein</fullName>
    </submittedName>
</protein>
<dbReference type="AlphaFoldDB" id="G2GD26"/>
<evidence type="ECO:0000256" key="7">
    <source>
        <dbReference type="SAM" id="MobiDB-lite"/>
    </source>
</evidence>
<feature type="transmembrane region" description="Helical" evidence="8">
    <location>
        <begin position="191"/>
        <end position="212"/>
    </location>
</feature>
<dbReference type="GO" id="GO:0016780">
    <property type="term" value="F:phosphotransferase activity, for other substituted phosphate groups"/>
    <property type="evidence" value="ECO:0007669"/>
    <property type="project" value="InterPro"/>
</dbReference>
<dbReference type="Pfam" id="PF00953">
    <property type="entry name" value="Glycos_transf_4"/>
    <property type="match status" value="1"/>
</dbReference>
<dbReference type="Proteomes" id="UP000004217">
    <property type="component" value="Unassembled WGS sequence"/>
</dbReference>
<dbReference type="OrthoDB" id="5178981at2"/>
<keyword evidence="4 8" id="KW-0812">Transmembrane</keyword>
<evidence type="ECO:0000256" key="4">
    <source>
        <dbReference type="ARBA" id="ARBA00022692"/>
    </source>
</evidence>
<dbReference type="GO" id="GO:0044038">
    <property type="term" value="P:cell wall macromolecule biosynthetic process"/>
    <property type="evidence" value="ECO:0007669"/>
    <property type="project" value="TreeGrafter"/>
</dbReference>
<evidence type="ECO:0000256" key="2">
    <source>
        <dbReference type="ARBA" id="ARBA00022475"/>
    </source>
</evidence>
<evidence type="ECO:0000256" key="6">
    <source>
        <dbReference type="ARBA" id="ARBA00023136"/>
    </source>
</evidence>
<organism evidence="9 10">
    <name type="scientific">Streptomyces zinciresistens K42</name>
    <dbReference type="NCBI Taxonomy" id="700597"/>
    <lineage>
        <taxon>Bacteria</taxon>
        <taxon>Bacillati</taxon>
        <taxon>Actinomycetota</taxon>
        <taxon>Actinomycetes</taxon>
        <taxon>Kitasatosporales</taxon>
        <taxon>Streptomycetaceae</taxon>
        <taxon>Streptomyces</taxon>
    </lineage>
</organism>
<gene>
    <name evidence="9" type="ORF">SZN_17017</name>
</gene>
<feature type="transmembrane region" description="Helical" evidence="8">
    <location>
        <begin position="119"/>
        <end position="137"/>
    </location>
</feature>
<feature type="transmembrane region" description="Helical" evidence="8">
    <location>
        <begin position="71"/>
        <end position="88"/>
    </location>
</feature>
<feature type="transmembrane region" description="Helical" evidence="8">
    <location>
        <begin position="167"/>
        <end position="184"/>
    </location>
</feature>
<evidence type="ECO:0000313" key="10">
    <source>
        <dbReference type="Proteomes" id="UP000004217"/>
    </source>
</evidence>
<dbReference type="CDD" id="cd06853">
    <property type="entry name" value="GT_WecA_like"/>
    <property type="match status" value="1"/>
</dbReference>
<feature type="transmembrane region" description="Helical" evidence="8">
    <location>
        <begin position="39"/>
        <end position="59"/>
    </location>
</feature>
<accession>G2GD26</accession>
<sequence length="354" mass="35711">MFYGIAAATAALVLAALVAALLRPLALRLGVLDRRCRRPLPLLGGVAVALVTCLVAAAGEWTGHAPLSPETERLLIAAGAVAALGLIADVRRVKARFLAGGTAVAAACVVPYADTGFLLALPAIGLIVLVSVGFKALDHADGLAGTVGVLTAFGAGVCAAAEVMDELAVLLSVLAAALTGFLLLNWPPARIGLGASGSLFVGFLLASSAVTARAGHDPAPSAGVLYALTALATTDVVLVALSRRLAGRPLLRRGPDHLAHRLRRTGLTAQGATVLLGVAAFPGVLVAVLVQLGRLAATGALWVGAGALLAVFALLHIKPYGPRRHPRVPVQDSPHASGRTASSQVGGSLRVRNG</sequence>
<evidence type="ECO:0000256" key="5">
    <source>
        <dbReference type="ARBA" id="ARBA00022989"/>
    </source>
</evidence>
<evidence type="ECO:0000256" key="3">
    <source>
        <dbReference type="ARBA" id="ARBA00022679"/>
    </source>
</evidence>
<keyword evidence="6 8" id="KW-0472">Membrane</keyword>
<feature type="region of interest" description="Disordered" evidence="7">
    <location>
        <begin position="324"/>
        <end position="354"/>
    </location>
</feature>
<dbReference type="RefSeq" id="WP_007496504.1">
    <property type="nucleotide sequence ID" value="NZ_AGBF01000051.1"/>
</dbReference>
<dbReference type="GO" id="GO:0009103">
    <property type="term" value="P:lipopolysaccharide biosynthetic process"/>
    <property type="evidence" value="ECO:0007669"/>
    <property type="project" value="TreeGrafter"/>
</dbReference>
<dbReference type="InterPro" id="IPR000715">
    <property type="entry name" value="Glycosyl_transferase_4"/>
</dbReference>
<dbReference type="PATRIC" id="fig|700597.3.peg.3335"/>